<evidence type="ECO:0000259" key="1">
    <source>
        <dbReference type="Pfam" id="PF00296"/>
    </source>
</evidence>
<dbReference type="PANTHER" id="PTHR30137">
    <property type="entry name" value="LUCIFERASE-LIKE MONOOXYGENASE"/>
    <property type="match status" value="1"/>
</dbReference>
<protein>
    <submittedName>
        <fullName evidence="2">Luciferase-like monooxygenase</fullName>
    </submittedName>
</protein>
<feature type="domain" description="Luciferase-like" evidence="1">
    <location>
        <begin position="9"/>
        <end position="237"/>
    </location>
</feature>
<dbReference type="EMBL" id="VMSD01000001">
    <property type="protein sequence ID" value="KAF0849067.1"/>
    <property type="molecule type" value="Genomic_DNA"/>
</dbReference>
<dbReference type="InterPro" id="IPR011251">
    <property type="entry name" value="Luciferase-like_dom"/>
</dbReference>
<proteinExistence type="predicted"/>
<evidence type="ECO:0000313" key="2">
    <source>
        <dbReference type="EMBL" id="KAF0849067.1"/>
    </source>
</evidence>
<sequence>MNRALFVQLRSGPPAAEVYRRTIEITVRAEQLGFGTVWFATRHFEAHHAALPSVFPFVAAAAQHTRHIRLGTGVVTVPFEHPVRLAEDAAVTDALSDGRLELGLGKGLGFGHSATSYAGFGVSDAERETIYTQRVGEIHRLLESGRVGEEIALYPPPSGLRSRIWQSTGNIDTARRIARAGDGLLPHGNSQARAGGSVTELVDAYLAECRTTPRIGVSAAVLPGDSERDSLALLETDIALSPRYYSEPVDLHKYLVDNKISIGKVDQIASRLAEDPDRPAATDVLYYVPLAVHHPRYLDVLARVATLSPSQAFTTA</sequence>
<dbReference type="InterPro" id="IPR036661">
    <property type="entry name" value="Luciferase-like_sf"/>
</dbReference>
<reference evidence="2 3" key="1">
    <citation type="submission" date="2019-07" db="EMBL/GenBank/DDBJ databases">
        <title>Genomic Encyclopedia of Type Strains, Phase IV (KMG-IV): sequencing the most valuable type-strain genomes for metagenomic binning, comparative biology and taxonomic classification.</title>
        <authorList>
            <person name="Goeker M."/>
        </authorList>
    </citation>
    <scope>NUCLEOTIDE SEQUENCE [LARGE SCALE GENOMIC DNA]</scope>
    <source>
        <strain evidence="2 3">DSM 44831</strain>
    </source>
</reference>
<dbReference type="Proteomes" id="UP000798951">
    <property type="component" value="Unassembled WGS sequence"/>
</dbReference>
<dbReference type="InterPro" id="IPR050766">
    <property type="entry name" value="Bact_Lucif_Oxidored"/>
</dbReference>
<accession>A0ABQ6YTC4</accession>
<keyword evidence="3" id="KW-1185">Reference proteome</keyword>
<dbReference type="RefSeq" id="WP_067979126.1">
    <property type="nucleotide sequence ID" value="NZ_VMSD01000001.1"/>
</dbReference>
<evidence type="ECO:0000313" key="3">
    <source>
        <dbReference type="Proteomes" id="UP000798951"/>
    </source>
</evidence>
<organism evidence="2 3">
    <name type="scientific">Nocardia caishijiensis</name>
    <dbReference type="NCBI Taxonomy" id="184756"/>
    <lineage>
        <taxon>Bacteria</taxon>
        <taxon>Bacillati</taxon>
        <taxon>Actinomycetota</taxon>
        <taxon>Actinomycetes</taxon>
        <taxon>Mycobacteriales</taxon>
        <taxon>Nocardiaceae</taxon>
        <taxon>Nocardia</taxon>
    </lineage>
</organism>
<dbReference type="Gene3D" id="3.20.20.30">
    <property type="entry name" value="Luciferase-like domain"/>
    <property type="match status" value="1"/>
</dbReference>
<dbReference type="SUPFAM" id="SSF51679">
    <property type="entry name" value="Bacterial luciferase-like"/>
    <property type="match status" value="1"/>
</dbReference>
<gene>
    <name evidence="2" type="ORF">FNL39_101502</name>
</gene>
<dbReference type="PANTHER" id="PTHR30137:SF15">
    <property type="entry name" value="BLL6902 PROTEIN"/>
    <property type="match status" value="1"/>
</dbReference>
<dbReference type="Pfam" id="PF00296">
    <property type="entry name" value="Bac_luciferase"/>
    <property type="match status" value="1"/>
</dbReference>
<name>A0ABQ6YTC4_9NOCA</name>
<comment type="caution">
    <text evidence="2">The sequence shown here is derived from an EMBL/GenBank/DDBJ whole genome shotgun (WGS) entry which is preliminary data.</text>
</comment>